<keyword evidence="1" id="KW-0472">Membrane</keyword>
<dbReference type="InterPro" id="IPR036890">
    <property type="entry name" value="HATPase_C_sf"/>
</dbReference>
<dbReference type="InterPro" id="IPR050640">
    <property type="entry name" value="Bact_2-comp_sensor_kinase"/>
</dbReference>
<dbReference type="Proteomes" id="UP001304671">
    <property type="component" value="Unassembled WGS sequence"/>
</dbReference>
<dbReference type="InterPro" id="IPR010559">
    <property type="entry name" value="Sig_transdc_His_kin_internal"/>
</dbReference>
<name>A0ABU5QU10_9BACT</name>
<keyword evidence="4" id="KW-1185">Reference proteome</keyword>
<dbReference type="EMBL" id="JAYFUL010000052">
    <property type="protein sequence ID" value="MEA5260345.1"/>
    <property type="molecule type" value="Genomic_DNA"/>
</dbReference>
<feature type="transmembrane region" description="Helical" evidence="1">
    <location>
        <begin position="255"/>
        <end position="276"/>
    </location>
</feature>
<feature type="transmembrane region" description="Helical" evidence="1">
    <location>
        <begin position="153"/>
        <end position="172"/>
    </location>
</feature>
<reference evidence="3 4" key="1">
    <citation type="submission" date="2023-12" db="EMBL/GenBank/DDBJ databases">
        <title>Novel species of the genus Arcicella isolated from rivers.</title>
        <authorList>
            <person name="Lu H."/>
        </authorList>
    </citation>
    <scope>NUCLEOTIDE SEQUENCE [LARGE SCALE GENOMIC DNA]</scope>
    <source>
        <strain evidence="3 4">LMG 21963</strain>
    </source>
</reference>
<gene>
    <name evidence="3" type="ORF">VB264_21275</name>
</gene>
<comment type="caution">
    <text evidence="3">The sequence shown here is derived from an EMBL/GenBank/DDBJ whole genome shotgun (WGS) entry which is preliminary data.</text>
</comment>
<feature type="transmembrane region" description="Helical" evidence="1">
    <location>
        <begin position="211"/>
        <end position="235"/>
    </location>
</feature>
<feature type="transmembrane region" description="Helical" evidence="1">
    <location>
        <begin position="65"/>
        <end position="86"/>
    </location>
</feature>
<sequence>MNAHERLRPYELFFILLAITLYVVRRLFGIASDFDSDIEYLQNIPVDNSVIWADLSSYDQYVNNIFPTVVAAILFTTAWGIFHFIVSPEIKKKNFDASTIMLLLLSMGLVLASCYVFKEFKLFWRFRYDDFANPIGFNVYSIYRKLHVLTDSVGVMIIIVFYEVVAQAYYYFAELYEIKQASKYRVLSNVILGISVFAIVFFALFGNEPELLIVGSTGLIVGTGQILLTIGIHQFFYKRVIPYFVKINYSKQEHLLVPALLVFVYFLSVIVLYFLWDRIVDRGYFGGIIILPNVVGGISAIIRWMFFQEKKELQTQVFQKSAELNTLRSQINPHFLFNALNTLYAVALNENAEKTSTGIQKLGDMMRFMLHENHQDRIPLSKEIEYLENFIDIQRMRLDESHEIEIRVNIQTLNHEIYIAPMLLNPFVENAFKHGISFRKPSWIYITLTFDANKLYFKVHNSLHPKQENDTEKHSSGIGLENVKKRLELIYPQRYSLDIQQSEQDYFVALTFVIF</sequence>
<accession>A0ABU5QU10</accession>
<keyword evidence="1" id="KW-0812">Transmembrane</keyword>
<feature type="domain" description="Signal transduction histidine kinase internal region" evidence="2">
    <location>
        <begin position="322"/>
        <end position="400"/>
    </location>
</feature>
<evidence type="ECO:0000313" key="3">
    <source>
        <dbReference type="EMBL" id="MEA5260345.1"/>
    </source>
</evidence>
<dbReference type="RefSeq" id="WP_323252779.1">
    <property type="nucleotide sequence ID" value="NZ_JAYFUL010000052.1"/>
</dbReference>
<dbReference type="GO" id="GO:0016301">
    <property type="term" value="F:kinase activity"/>
    <property type="evidence" value="ECO:0007669"/>
    <property type="project" value="UniProtKB-KW"/>
</dbReference>
<feature type="transmembrane region" description="Helical" evidence="1">
    <location>
        <begin position="184"/>
        <end position="205"/>
    </location>
</feature>
<feature type="transmembrane region" description="Helical" evidence="1">
    <location>
        <begin position="282"/>
        <end position="306"/>
    </location>
</feature>
<dbReference type="Pfam" id="PF06580">
    <property type="entry name" value="His_kinase"/>
    <property type="match status" value="1"/>
</dbReference>
<keyword evidence="3" id="KW-0418">Kinase</keyword>
<dbReference type="PANTHER" id="PTHR34220">
    <property type="entry name" value="SENSOR HISTIDINE KINASE YPDA"/>
    <property type="match status" value="1"/>
</dbReference>
<feature type="transmembrane region" description="Helical" evidence="1">
    <location>
        <begin position="12"/>
        <end position="31"/>
    </location>
</feature>
<organism evidence="3 4">
    <name type="scientific">Arcicella aquatica</name>
    <dbReference type="NCBI Taxonomy" id="217141"/>
    <lineage>
        <taxon>Bacteria</taxon>
        <taxon>Pseudomonadati</taxon>
        <taxon>Bacteroidota</taxon>
        <taxon>Cytophagia</taxon>
        <taxon>Cytophagales</taxon>
        <taxon>Flectobacillaceae</taxon>
        <taxon>Arcicella</taxon>
    </lineage>
</organism>
<protein>
    <submittedName>
        <fullName evidence="3">Histidine kinase</fullName>
    </submittedName>
</protein>
<keyword evidence="1" id="KW-1133">Transmembrane helix</keyword>
<keyword evidence="3" id="KW-0808">Transferase</keyword>
<evidence type="ECO:0000256" key="1">
    <source>
        <dbReference type="SAM" id="Phobius"/>
    </source>
</evidence>
<feature type="transmembrane region" description="Helical" evidence="1">
    <location>
        <begin position="98"/>
        <end position="118"/>
    </location>
</feature>
<evidence type="ECO:0000313" key="4">
    <source>
        <dbReference type="Proteomes" id="UP001304671"/>
    </source>
</evidence>
<dbReference type="SUPFAM" id="SSF55874">
    <property type="entry name" value="ATPase domain of HSP90 chaperone/DNA topoisomerase II/histidine kinase"/>
    <property type="match status" value="1"/>
</dbReference>
<dbReference type="Gene3D" id="3.30.565.10">
    <property type="entry name" value="Histidine kinase-like ATPase, C-terminal domain"/>
    <property type="match status" value="1"/>
</dbReference>
<evidence type="ECO:0000259" key="2">
    <source>
        <dbReference type="Pfam" id="PF06580"/>
    </source>
</evidence>
<dbReference type="PANTHER" id="PTHR34220:SF7">
    <property type="entry name" value="SENSOR HISTIDINE KINASE YPDA"/>
    <property type="match status" value="1"/>
</dbReference>
<proteinExistence type="predicted"/>